<evidence type="ECO:0000313" key="3">
    <source>
        <dbReference type="Proteomes" id="UP000094336"/>
    </source>
</evidence>
<proteinExistence type="predicted"/>
<dbReference type="GO" id="GO:0005935">
    <property type="term" value="C:cellular bud neck"/>
    <property type="evidence" value="ECO:0007669"/>
    <property type="project" value="TreeGrafter"/>
</dbReference>
<dbReference type="GO" id="GO:0000324">
    <property type="term" value="C:fungal-type vacuole"/>
    <property type="evidence" value="ECO:0007669"/>
    <property type="project" value="TreeGrafter"/>
</dbReference>
<dbReference type="EMBL" id="KV454431">
    <property type="protein sequence ID" value="ODQ79894.1"/>
    <property type="molecule type" value="Genomic_DNA"/>
</dbReference>
<dbReference type="PANTHER" id="PTHR36089">
    <property type="entry name" value="CHITIN SYNTHASE 3 COMPLEX PROTEIN CSI2-RELATED"/>
    <property type="match status" value="1"/>
</dbReference>
<dbReference type="PANTHER" id="PTHR36089:SF1">
    <property type="entry name" value="CHITIN SYNTHASE 3 COMPLEX PROTEIN CSI2-RELATED"/>
    <property type="match status" value="1"/>
</dbReference>
<dbReference type="RefSeq" id="XP_018985222.1">
    <property type="nucleotide sequence ID" value="XM_019128876.1"/>
</dbReference>
<evidence type="ECO:0000256" key="1">
    <source>
        <dbReference type="SAM" id="Phobius"/>
    </source>
</evidence>
<dbReference type="InterPro" id="IPR051009">
    <property type="entry name" value="PRM"/>
</dbReference>
<gene>
    <name evidence="2" type="ORF">BABINDRAFT_161564</name>
</gene>
<protein>
    <submittedName>
        <fullName evidence="2">Uncharacterized protein</fullName>
    </submittedName>
</protein>
<reference evidence="3" key="1">
    <citation type="submission" date="2016-05" db="EMBL/GenBank/DDBJ databases">
        <title>Comparative genomics of biotechnologically important yeasts.</title>
        <authorList>
            <consortium name="DOE Joint Genome Institute"/>
            <person name="Riley R."/>
            <person name="Haridas S."/>
            <person name="Wolfe K.H."/>
            <person name="Lopes M.R."/>
            <person name="Hittinger C.T."/>
            <person name="Goker M."/>
            <person name="Salamov A."/>
            <person name="Wisecaver J."/>
            <person name="Long T.M."/>
            <person name="Aerts A.L."/>
            <person name="Barry K."/>
            <person name="Choi C."/>
            <person name="Clum A."/>
            <person name="Coughlan A.Y."/>
            <person name="Deshpande S."/>
            <person name="Douglass A.P."/>
            <person name="Hanson S.J."/>
            <person name="Klenk H.-P."/>
            <person name="Labutti K."/>
            <person name="Lapidus A."/>
            <person name="Lindquist E."/>
            <person name="Lipzen A."/>
            <person name="Meier-Kolthoff J.P."/>
            <person name="Ohm R.A."/>
            <person name="Otillar R.P."/>
            <person name="Pangilinan J."/>
            <person name="Peng Y."/>
            <person name="Rokas A."/>
            <person name="Rosa C.A."/>
            <person name="Scheuner C."/>
            <person name="Sibirny A.A."/>
            <person name="Slot J.C."/>
            <person name="Stielow J.B."/>
            <person name="Sun H."/>
            <person name="Kurtzman C.P."/>
            <person name="Blackwell M."/>
            <person name="Grigoriev I.V."/>
            <person name="Jeffries T.W."/>
        </authorList>
    </citation>
    <scope>NUCLEOTIDE SEQUENCE [LARGE SCALE GENOMIC DNA]</scope>
    <source>
        <strain evidence="3">NRRL Y-12698</strain>
    </source>
</reference>
<dbReference type="GeneID" id="30146729"/>
<accession>A0A1E3QQX2</accession>
<keyword evidence="1" id="KW-1133">Transmembrane helix</keyword>
<dbReference type="OrthoDB" id="4065319at2759"/>
<keyword evidence="3" id="KW-1185">Reference proteome</keyword>
<keyword evidence="1" id="KW-0812">Transmembrane</keyword>
<sequence>MTTGLPAITTTTGGLPKLVTTGAWTTPLVSVPPSQNNPYIYHTNRVNGTVFIAFGSIVGVIILAFIGFHVVRSLLASSTAKKNKVKEKAFYDSYNANTKGRSGTEYQPLGGSISPMGGKYGNTYVDASVGDYSSLYNGSQVDNRSFSVNSPAMKADVTKMFVSPTADIMNHKRGLRPNPLGSNVSLTGGYPGQRSSYIPSIYMNEELSESQPSIAPMSSVSQNINNTFGTGRTPTTPRKAVPSMYLDDLLEK</sequence>
<name>A0A1E3QQX2_9ASCO</name>
<keyword evidence="1" id="KW-0472">Membrane</keyword>
<dbReference type="AlphaFoldDB" id="A0A1E3QQX2"/>
<dbReference type="Proteomes" id="UP000094336">
    <property type="component" value="Unassembled WGS sequence"/>
</dbReference>
<dbReference type="STRING" id="984486.A0A1E3QQX2"/>
<feature type="transmembrane region" description="Helical" evidence="1">
    <location>
        <begin position="50"/>
        <end position="71"/>
    </location>
</feature>
<organism evidence="2 3">
    <name type="scientific">Babjeviella inositovora NRRL Y-12698</name>
    <dbReference type="NCBI Taxonomy" id="984486"/>
    <lineage>
        <taxon>Eukaryota</taxon>
        <taxon>Fungi</taxon>
        <taxon>Dikarya</taxon>
        <taxon>Ascomycota</taxon>
        <taxon>Saccharomycotina</taxon>
        <taxon>Pichiomycetes</taxon>
        <taxon>Serinales incertae sedis</taxon>
        <taxon>Babjeviella</taxon>
    </lineage>
</organism>
<evidence type="ECO:0000313" key="2">
    <source>
        <dbReference type="EMBL" id="ODQ79894.1"/>
    </source>
</evidence>